<comment type="caution">
    <text evidence="1">The sequence shown here is derived from an EMBL/GenBank/DDBJ whole genome shotgun (WGS) entry which is preliminary data.</text>
</comment>
<gene>
    <name evidence="1" type="ORF">B9Q06_08760</name>
</gene>
<evidence type="ECO:0000313" key="1">
    <source>
        <dbReference type="EMBL" id="PSN94570.1"/>
    </source>
</evidence>
<name>A0A2R6B7F4_9ARCH</name>
<dbReference type="EMBL" id="NEXH01000022">
    <property type="protein sequence ID" value="PSN94570.1"/>
    <property type="molecule type" value="Genomic_DNA"/>
</dbReference>
<reference evidence="1 2" key="1">
    <citation type="submission" date="2017-04" db="EMBL/GenBank/DDBJ databases">
        <title>Novel microbial lineages endemic to geothermal iron-oxide mats fill important gaps in the evolutionary history of Archaea.</title>
        <authorList>
            <person name="Jay Z.J."/>
            <person name="Beam J.P."/>
            <person name="Dlakic M."/>
            <person name="Rusch D.B."/>
            <person name="Kozubal M.A."/>
            <person name="Inskeep W.P."/>
        </authorList>
    </citation>
    <scope>NUCLEOTIDE SEQUENCE [LARGE SCALE GENOMIC DNA]</scope>
    <source>
        <strain evidence="1">ECH_B_2</strain>
    </source>
</reference>
<protein>
    <submittedName>
        <fullName evidence="1">Uncharacterized protein</fullName>
    </submittedName>
</protein>
<dbReference type="Proteomes" id="UP000241284">
    <property type="component" value="Unassembled WGS sequence"/>
</dbReference>
<proteinExistence type="predicted"/>
<sequence length="285" mass="32657">MPVGVCFKGVRTLVASYLLSDTSLEAGYVSAAKLRKNYLQRKRVKLGRVHEFNQVLEGLVLHGVLNAKREGNTLYTLNPDRPDFLTLYLGKKVRVSPGYHRSMTLRARLLALRGGIGEYATGTVSWVPWQYKPMVIMHEPKRIGLTSGGGGGRWERSGFENGGVLLNLVFDPPLHMGEILEYGFYTWTREHYARSRADALKRFGDEWVREGLEVRNEAEFVELVVTPHRDYQSARVEADTQERFTPPTGNMKIIRSFQTGQEKLVWSYHRPERGRYFIAWVPPEQ</sequence>
<organism evidence="1 2">
    <name type="scientific">Candidatus Marsarchaeota G2 archaeon ECH_B_2</name>
    <dbReference type="NCBI Taxonomy" id="1978160"/>
    <lineage>
        <taxon>Archaea</taxon>
        <taxon>Candidatus Marsarchaeota</taxon>
        <taxon>Candidatus Marsarchaeota group 2</taxon>
    </lineage>
</organism>
<dbReference type="AlphaFoldDB" id="A0A2R6B7F4"/>
<accession>A0A2R6B7F4</accession>
<evidence type="ECO:0000313" key="2">
    <source>
        <dbReference type="Proteomes" id="UP000241284"/>
    </source>
</evidence>